<feature type="binding site" evidence="3">
    <location>
        <begin position="408"/>
        <end position="410"/>
    </location>
    <ligand>
        <name>thiamine diphosphate</name>
        <dbReference type="ChEBI" id="CHEBI:58937"/>
    </ligand>
</feature>
<keyword evidence="3" id="KW-0274">FAD</keyword>
<feature type="binding site" evidence="3">
    <location>
        <position position="292"/>
    </location>
    <ligand>
        <name>FAD</name>
        <dbReference type="ChEBI" id="CHEBI:57692"/>
    </ligand>
</feature>
<dbReference type="GO" id="GO:0008289">
    <property type="term" value="F:lipid binding"/>
    <property type="evidence" value="ECO:0007669"/>
    <property type="project" value="UniProtKB-UniRule"/>
</dbReference>
<reference evidence="8" key="2">
    <citation type="journal article" date="2024" name="Environ. Microbiol.">
        <title>Genome analysis and description of Tunturibacter gen. nov. expands the diversity of Terriglobia in tundra soils.</title>
        <authorList>
            <person name="Messyasz A."/>
            <person name="Mannisto M.K."/>
            <person name="Kerkhof L.J."/>
            <person name="Haggblom M.M."/>
        </authorList>
    </citation>
    <scope>NUCLEOTIDE SEQUENCE</scope>
    <source>
        <strain evidence="8">X5P6</strain>
    </source>
</reference>
<feature type="binding site" evidence="3">
    <location>
        <begin position="274"/>
        <end position="278"/>
    </location>
    <ligand>
        <name>FAD</name>
        <dbReference type="ChEBI" id="CHEBI:57692"/>
    </ligand>
</feature>
<feature type="binding site" evidence="3">
    <location>
        <begin position="462"/>
        <end position="468"/>
    </location>
    <ligand>
        <name>thiamine diphosphate</name>
        <dbReference type="ChEBI" id="CHEBI:58937"/>
    </ligand>
</feature>
<evidence type="ECO:0000313" key="8">
    <source>
        <dbReference type="EMBL" id="XCB33725.1"/>
    </source>
</evidence>
<comment type="function">
    <text evidence="3">A peripheral cell membrane enzyme that catalyzes the oxidative decarboxylation of pyruvate to form acetate and CO(2). It channels electrons from the cytoplasm to the respiratory chain at the cell membrane via ubiquinone.</text>
</comment>
<feature type="domain" description="Thiamine pyrophosphate enzyme TPP-binding" evidence="6">
    <location>
        <begin position="381"/>
        <end position="527"/>
    </location>
</feature>
<dbReference type="InterPro" id="IPR011766">
    <property type="entry name" value="TPP_enzyme_TPP-bd"/>
</dbReference>
<dbReference type="GO" id="GO:0052737">
    <property type="term" value="F:pyruvate dehydrogenase (quinone) activity"/>
    <property type="evidence" value="ECO:0007669"/>
    <property type="project" value="UniProtKB-UniRule"/>
</dbReference>
<dbReference type="InterPro" id="IPR000399">
    <property type="entry name" value="TPP-bd_CS"/>
</dbReference>
<dbReference type="PANTHER" id="PTHR42981">
    <property type="entry name" value="PYRUVATE DEHYDROGENASE [UBIQUINONE]"/>
    <property type="match status" value="1"/>
</dbReference>
<dbReference type="AlphaFoldDB" id="A0AAU7ZS12"/>
<dbReference type="InterPro" id="IPR047210">
    <property type="entry name" value="TPP_PYR_POXB-like"/>
</dbReference>
<comment type="activity regulation">
    <text evidence="3">The C-terminus inhibits activity; it has to move for the enzyme to be active. Activated by lipid-binding, which occurs via the C-terminus.</text>
</comment>
<keyword evidence="3 8" id="KW-0670">Pyruvate</keyword>
<feature type="binding site" evidence="3">
    <location>
        <position position="50"/>
    </location>
    <ligand>
        <name>thiamine diphosphate</name>
        <dbReference type="ChEBI" id="CHEBI:58937"/>
    </ligand>
</feature>
<dbReference type="PANTHER" id="PTHR42981:SF2">
    <property type="entry name" value="PYRUVATE DEHYDROGENASE [UBIQUINONE]"/>
    <property type="match status" value="1"/>
</dbReference>
<feature type="binding site" evidence="3">
    <location>
        <position position="462"/>
    </location>
    <ligand>
        <name>Mg(2+)</name>
        <dbReference type="ChEBI" id="CHEBI:18420"/>
    </ligand>
</feature>
<gene>
    <name evidence="3 8" type="primary">poxB</name>
    <name evidence="8" type="ORF">RBB77_02225</name>
</gene>
<dbReference type="InterPro" id="IPR029061">
    <property type="entry name" value="THDP-binding"/>
</dbReference>
<organism evidence="8">
    <name type="scientific">Tunturiibacter psychrotolerans</name>
    <dbReference type="NCBI Taxonomy" id="3069686"/>
    <lineage>
        <taxon>Bacteria</taxon>
        <taxon>Pseudomonadati</taxon>
        <taxon>Acidobacteriota</taxon>
        <taxon>Terriglobia</taxon>
        <taxon>Terriglobales</taxon>
        <taxon>Acidobacteriaceae</taxon>
        <taxon>Tunturiibacter</taxon>
    </lineage>
</organism>
<evidence type="ECO:0000256" key="1">
    <source>
        <dbReference type="ARBA" id="ARBA00007812"/>
    </source>
</evidence>
<dbReference type="SUPFAM" id="SSF52467">
    <property type="entry name" value="DHS-like NAD/FAD-binding domain"/>
    <property type="match status" value="1"/>
</dbReference>
<dbReference type="InterPro" id="IPR047212">
    <property type="entry name" value="TPP_POXB-like"/>
</dbReference>
<proteinExistence type="inferred from homology"/>
<feature type="site" description="Moves into active site upon enzyme activation, plays a role in electron transfer" evidence="3">
    <location>
        <position position="467"/>
    </location>
</feature>
<protein>
    <recommendedName>
        <fullName evidence="3">Pyruvate dehydrogenase [ubiquinone]</fullName>
        <ecNumber evidence="3">1.2.5.1</ecNumber>
    </recommendedName>
    <alternativeName>
        <fullName evidence="3">Pyruvate oxidase</fullName>
        <shortName evidence="3">POX</shortName>
    </alternativeName>
    <alternativeName>
        <fullName evidence="3">Pyruvate:ubiquinone-8 oxidoreductase</fullName>
    </alternativeName>
</protein>
<dbReference type="CDD" id="cd07039">
    <property type="entry name" value="TPP_PYR_POX"/>
    <property type="match status" value="1"/>
</dbReference>
<dbReference type="SUPFAM" id="SSF52518">
    <property type="entry name" value="Thiamin diphosphate-binding fold (THDP-binding)"/>
    <property type="match status" value="2"/>
</dbReference>
<name>A0AAU7ZS12_9BACT</name>
<dbReference type="HAMAP" id="MF_00850">
    <property type="entry name" value="POX"/>
    <property type="match status" value="1"/>
</dbReference>
<dbReference type="RefSeq" id="WP_353064568.1">
    <property type="nucleotide sequence ID" value="NZ_CP132942.1"/>
</dbReference>
<comment type="domain">
    <text evidence="3">Has 4 domains; the Pyr domain which binds the pyrimidine moiety of the thiamine pyrophosphate cofactor, the FAD-binding domain, the PP-binding domain which binds the pyrophosphate portion of thiamine pyrophosphate and the C-terminal membrane binding region. The C-terminus is held closely against the rest of the protein and covers the active site; during activation it unfolds from the rest of the protein and forms an amphipathic helix upon membrane binding, exposing the active site.</text>
</comment>
<dbReference type="NCBIfam" id="NF006591">
    <property type="entry name" value="PRK09124.1"/>
    <property type="match status" value="1"/>
</dbReference>
<feature type="domain" description="Thiamine pyrophosphate enzyme central" evidence="5">
    <location>
        <begin position="192"/>
        <end position="319"/>
    </location>
</feature>
<dbReference type="InterPro" id="IPR047211">
    <property type="entry name" value="POXB-like"/>
</dbReference>
<dbReference type="GO" id="GO:0005886">
    <property type="term" value="C:plasma membrane"/>
    <property type="evidence" value="ECO:0007669"/>
    <property type="project" value="UniProtKB-SubCell"/>
</dbReference>
<dbReference type="EC" id="1.2.5.1" evidence="3"/>
<keyword evidence="3" id="KW-0547">Nucleotide-binding</keyword>
<comment type="catalytic activity">
    <reaction evidence="3">
        <text>a ubiquinone + pyruvate + H2O = a ubiquinol + acetate + CO2</text>
        <dbReference type="Rhea" id="RHEA:27405"/>
        <dbReference type="Rhea" id="RHEA-COMP:9565"/>
        <dbReference type="Rhea" id="RHEA-COMP:9566"/>
        <dbReference type="ChEBI" id="CHEBI:15361"/>
        <dbReference type="ChEBI" id="CHEBI:15377"/>
        <dbReference type="ChEBI" id="CHEBI:16389"/>
        <dbReference type="ChEBI" id="CHEBI:16526"/>
        <dbReference type="ChEBI" id="CHEBI:17976"/>
        <dbReference type="ChEBI" id="CHEBI:30089"/>
        <dbReference type="EC" id="1.2.5.1"/>
    </reaction>
</comment>
<comment type="caution">
    <text evidence="3">Lacks conserved residue(s) required for the propagation of feature annotation.</text>
</comment>
<dbReference type="Pfam" id="PF00205">
    <property type="entry name" value="TPP_enzyme_M"/>
    <property type="match status" value="1"/>
</dbReference>
<feature type="binding site" evidence="3">
    <location>
        <position position="435"/>
    </location>
    <ligand>
        <name>Mg(2+)</name>
        <dbReference type="ChEBI" id="CHEBI:18420"/>
    </ligand>
</feature>
<comment type="similarity">
    <text evidence="1 3 4">Belongs to the TPP enzyme family.</text>
</comment>
<dbReference type="Gene3D" id="3.40.50.1220">
    <property type="entry name" value="TPP-binding domain"/>
    <property type="match status" value="1"/>
</dbReference>
<dbReference type="Pfam" id="PF02776">
    <property type="entry name" value="TPP_enzyme_N"/>
    <property type="match status" value="1"/>
</dbReference>
<keyword evidence="3" id="KW-0479">Metal-binding</keyword>
<dbReference type="CDD" id="cd02014">
    <property type="entry name" value="TPP_POX"/>
    <property type="match status" value="1"/>
</dbReference>
<dbReference type="EMBL" id="CP132942">
    <property type="protein sequence ID" value="XCB33725.1"/>
    <property type="molecule type" value="Genomic_DNA"/>
</dbReference>
<comment type="cofactor">
    <cofactor evidence="3">
        <name>thiamine diphosphate</name>
        <dbReference type="ChEBI" id="CHEBI:58937"/>
    </cofactor>
    <text evidence="3">Binds 1 thiamine pyrophosphate per subunit.</text>
</comment>
<comment type="cofactor">
    <cofactor evidence="3">
        <name>FAD</name>
        <dbReference type="ChEBI" id="CHEBI:57692"/>
    </cofactor>
    <text evidence="3">Binds 1 FAD per subunit.</text>
</comment>
<keyword evidence="3 8" id="KW-0560">Oxidoreductase</keyword>
<keyword evidence="3" id="KW-0472">Membrane</keyword>
<dbReference type="FunFam" id="3.40.50.1220:FF:000013">
    <property type="entry name" value="Pyruvate dehydrogenase [ubiquinone]"/>
    <property type="match status" value="1"/>
</dbReference>
<dbReference type="InterPro" id="IPR029035">
    <property type="entry name" value="DHS-like_NAD/FAD-binding_dom"/>
</dbReference>
<dbReference type="InterPro" id="IPR012001">
    <property type="entry name" value="Thiamin_PyroP_enz_TPP-bd_dom"/>
</dbReference>
<dbReference type="PROSITE" id="PS00187">
    <property type="entry name" value="TPP_ENZYMES"/>
    <property type="match status" value="1"/>
</dbReference>
<keyword evidence="3" id="KW-0446">Lipid-binding</keyword>
<keyword evidence="2 3" id="KW-0786">Thiamine pyrophosphate</keyword>
<dbReference type="InterPro" id="IPR012000">
    <property type="entry name" value="Thiamin_PyroP_enz_cen_dom"/>
</dbReference>
<evidence type="ECO:0000259" key="7">
    <source>
        <dbReference type="Pfam" id="PF02776"/>
    </source>
</evidence>
<sequence>MAKTIADLIVETLKNAGVKRVYGLPGDSLNGFTDALRRDGTMEWIHVRNEEVAAFAAGADAHLTGTLAVCAASCGPGNLHLINGLFDCHRNRVPVLAIAAHIPSTEIGSNYFQETHPQNLFKECSDYCEMVGIPEQMPRVLEIAMRTAINLSGVSVVVIPGDVALHSAPSESNSAPIRLARPVIRPNDDELRDAAEILNAGAKVTILGGAGCKDAHKELIATAEALKSPIVHALRGKEYIEYDNPYDVGLTGLIGFSSGYHAMEDCDVLLMLGTDFPYVQFFPKRAKVIQIDLRGNQIGRRAKVDLGLIGSIKETLSALLPLLTTKTDRAHLDAKTKDYKKVREGLTELAGPDGDTTPIHPQYVAKLIDQLAADDAIFTCDVGTPTVWSARYLAMNGRRRLLGSFNHGSMACAVPQAIGAQSAFPNRQVVTLSGDGGLAMMLGDLLTLRQQKLPIKMVVFNNGALAFVELEMKAGGIVTYATDLDNPSFAALANSIGIQGVRVEKPSELESALKTAFATSGPALVEVMVNRLELSMPPHISLEQMKGFSLYMAKSVLSGRGDEIIDLAKTNVIQRLLS</sequence>
<evidence type="ECO:0000256" key="3">
    <source>
        <dbReference type="HAMAP-Rule" id="MF_00850"/>
    </source>
</evidence>
<dbReference type="KEGG" id="tpsc:RBB77_02225"/>
<evidence type="ECO:0000256" key="2">
    <source>
        <dbReference type="ARBA" id="ARBA00023052"/>
    </source>
</evidence>
<keyword evidence="3" id="KW-1003">Cell membrane</keyword>
<feature type="binding site" evidence="3">
    <location>
        <begin position="251"/>
        <end position="254"/>
    </location>
    <ligand>
        <name>FAD</name>
        <dbReference type="ChEBI" id="CHEBI:57692"/>
    </ligand>
</feature>
<evidence type="ECO:0000259" key="6">
    <source>
        <dbReference type="Pfam" id="PF02775"/>
    </source>
</evidence>
<dbReference type="GO" id="GO:0042867">
    <property type="term" value="P:pyruvate catabolic process"/>
    <property type="evidence" value="ECO:0007669"/>
    <property type="project" value="UniProtKB-UniRule"/>
</dbReference>
<dbReference type="GO" id="GO:0000287">
    <property type="term" value="F:magnesium ion binding"/>
    <property type="evidence" value="ECO:0007669"/>
    <property type="project" value="UniProtKB-UniRule"/>
</dbReference>
<keyword evidence="3" id="KW-0460">Magnesium</keyword>
<feature type="region of interest" description="Membrane-binding domain" evidence="3">
    <location>
        <begin position="533"/>
        <end position="574"/>
    </location>
</feature>
<dbReference type="Gene3D" id="3.40.50.970">
    <property type="match status" value="2"/>
</dbReference>
<comment type="subcellular location">
    <subcellularLocation>
        <location evidence="3">Cell membrane</location>
        <topology evidence="3">Peripheral membrane protein</topology>
        <orientation evidence="3">Cytoplasmic side</orientation>
    </subcellularLocation>
</comment>
<evidence type="ECO:0000259" key="5">
    <source>
        <dbReference type="Pfam" id="PF00205"/>
    </source>
</evidence>
<accession>A0AAU7ZS12</accession>
<reference evidence="8" key="1">
    <citation type="submission" date="2023-08" db="EMBL/GenBank/DDBJ databases">
        <authorList>
            <person name="Messyasz A."/>
            <person name="Mannisto M.K."/>
            <person name="Kerkhof L.J."/>
            <person name="Haggblom M."/>
        </authorList>
    </citation>
    <scope>NUCLEOTIDE SEQUENCE</scope>
    <source>
        <strain evidence="8">X5P6</strain>
    </source>
</reference>
<comment type="cofactor">
    <cofactor evidence="3">
        <name>Mg(2+)</name>
        <dbReference type="ChEBI" id="CHEBI:18420"/>
    </cofactor>
    <text evidence="3">Binds 1 Mg(2+) ion per subunit.</text>
</comment>
<dbReference type="InterPro" id="IPR044261">
    <property type="entry name" value="Pyruvate_dehydrogenase"/>
</dbReference>
<dbReference type="GO" id="GO:0050660">
    <property type="term" value="F:flavin adenine dinucleotide binding"/>
    <property type="evidence" value="ECO:0007669"/>
    <property type="project" value="UniProtKB-UniRule"/>
</dbReference>
<keyword evidence="3" id="KW-0285">Flavoprotein</keyword>
<evidence type="ECO:0000256" key="4">
    <source>
        <dbReference type="RuleBase" id="RU362132"/>
    </source>
</evidence>
<comment type="subunit">
    <text evidence="3">Homotetramer.</text>
</comment>
<dbReference type="GO" id="GO:0030976">
    <property type="term" value="F:thiamine pyrophosphate binding"/>
    <property type="evidence" value="ECO:0007669"/>
    <property type="project" value="UniProtKB-UniRule"/>
</dbReference>
<feature type="domain" description="Thiamine pyrophosphate enzyme N-terminal TPP-binding" evidence="7">
    <location>
        <begin position="4"/>
        <end position="115"/>
    </location>
</feature>
<dbReference type="Pfam" id="PF02775">
    <property type="entry name" value="TPP_enzyme_C"/>
    <property type="match status" value="1"/>
</dbReference>
<feature type="binding site" evidence="3">
    <location>
        <begin position="435"/>
        <end position="437"/>
    </location>
    <ligand>
        <name>thiamine diphosphate</name>
        <dbReference type="ChEBI" id="CHEBI:58937"/>
    </ligand>
</feature>
<dbReference type="GO" id="GO:0048039">
    <property type="term" value="F:ubiquinone binding"/>
    <property type="evidence" value="ECO:0007669"/>
    <property type="project" value="UniProtKB-UniRule"/>
</dbReference>
<feature type="region of interest" description="FAD-binding domain" evidence="3">
    <location>
        <begin position="183"/>
        <end position="334"/>
    </location>
</feature>
<keyword evidence="3 8" id="KW-0830">Ubiquinone</keyword>